<keyword evidence="2" id="KW-1185">Reference proteome</keyword>
<dbReference type="Proteomes" id="UP000886501">
    <property type="component" value="Unassembled WGS sequence"/>
</dbReference>
<dbReference type="EMBL" id="MU118330">
    <property type="protein sequence ID" value="KAF9642884.1"/>
    <property type="molecule type" value="Genomic_DNA"/>
</dbReference>
<sequence length="109" mass="11805">VRISPATAKHKGQQATVPTFLLPTQYASPDLQTTLSLCPTPTLMTTKGTSGPSPRRRPQYLDQARVPARPLHAMGRSLTFLPIGEPAGQQHVYSSRLACSNSVPWLQGI</sequence>
<evidence type="ECO:0000313" key="2">
    <source>
        <dbReference type="Proteomes" id="UP000886501"/>
    </source>
</evidence>
<gene>
    <name evidence="1" type="ORF">BDM02DRAFT_3124076</name>
</gene>
<feature type="non-terminal residue" evidence="1">
    <location>
        <position position="109"/>
    </location>
</feature>
<name>A0ACB6Z045_THEGA</name>
<evidence type="ECO:0000313" key="1">
    <source>
        <dbReference type="EMBL" id="KAF9642884.1"/>
    </source>
</evidence>
<organism evidence="1 2">
    <name type="scientific">Thelephora ganbajun</name>
    <name type="common">Ganba fungus</name>
    <dbReference type="NCBI Taxonomy" id="370292"/>
    <lineage>
        <taxon>Eukaryota</taxon>
        <taxon>Fungi</taxon>
        <taxon>Dikarya</taxon>
        <taxon>Basidiomycota</taxon>
        <taxon>Agaricomycotina</taxon>
        <taxon>Agaricomycetes</taxon>
        <taxon>Thelephorales</taxon>
        <taxon>Thelephoraceae</taxon>
        <taxon>Thelephora</taxon>
    </lineage>
</organism>
<feature type="non-terminal residue" evidence="1">
    <location>
        <position position="1"/>
    </location>
</feature>
<comment type="caution">
    <text evidence="1">The sequence shown here is derived from an EMBL/GenBank/DDBJ whole genome shotgun (WGS) entry which is preliminary data.</text>
</comment>
<proteinExistence type="predicted"/>
<reference evidence="1" key="2">
    <citation type="journal article" date="2020" name="Nat. Commun.">
        <title>Large-scale genome sequencing of mycorrhizal fungi provides insights into the early evolution of symbiotic traits.</title>
        <authorList>
            <person name="Miyauchi S."/>
            <person name="Kiss E."/>
            <person name="Kuo A."/>
            <person name="Drula E."/>
            <person name="Kohler A."/>
            <person name="Sanchez-Garcia M."/>
            <person name="Morin E."/>
            <person name="Andreopoulos B."/>
            <person name="Barry K.W."/>
            <person name="Bonito G."/>
            <person name="Buee M."/>
            <person name="Carver A."/>
            <person name="Chen C."/>
            <person name="Cichocki N."/>
            <person name="Clum A."/>
            <person name="Culley D."/>
            <person name="Crous P.W."/>
            <person name="Fauchery L."/>
            <person name="Girlanda M."/>
            <person name="Hayes R.D."/>
            <person name="Keri Z."/>
            <person name="LaButti K."/>
            <person name="Lipzen A."/>
            <person name="Lombard V."/>
            <person name="Magnuson J."/>
            <person name="Maillard F."/>
            <person name="Murat C."/>
            <person name="Nolan M."/>
            <person name="Ohm R.A."/>
            <person name="Pangilinan J."/>
            <person name="Pereira M.F."/>
            <person name="Perotto S."/>
            <person name="Peter M."/>
            <person name="Pfister S."/>
            <person name="Riley R."/>
            <person name="Sitrit Y."/>
            <person name="Stielow J.B."/>
            <person name="Szollosi G."/>
            <person name="Zifcakova L."/>
            <person name="Stursova M."/>
            <person name="Spatafora J.W."/>
            <person name="Tedersoo L."/>
            <person name="Vaario L.M."/>
            <person name="Yamada A."/>
            <person name="Yan M."/>
            <person name="Wang P."/>
            <person name="Xu J."/>
            <person name="Bruns T."/>
            <person name="Baldrian P."/>
            <person name="Vilgalys R."/>
            <person name="Dunand C."/>
            <person name="Henrissat B."/>
            <person name="Grigoriev I.V."/>
            <person name="Hibbett D."/>
            <person name="Nagy L.G."/>
            <person name="Martin F.M."/>
        </authorList>
    </citation>
    <scope>NUCLEOTIDE SEQUENCE</scope>
    <source>
        <strain evidence="1">P2</strain>
    </source>
</reference>
<protein>
    <submittedName>
        <fullName evidence="1">Uncharacterized protein</fullName>
    </submittedName>
</protein>
<reference evidence="1" key="1">
    <citation type="submission" date="2019-10" db="EMBL/GenBank/DDBJ databases">
        <authorList>
            <consortium name="DOE Joint Genome Institute"/>
            <person name="Kuo A."/>
            <person name="Miyauchi S."/>
            <person name="Kiss E."/>
            <person name="Drula E."/>
            <person name="Kohler A."/>
            <person name="Sanchez-Garcia M."/>
            <person name="Andreopoulos B."/>
            <person name="Barry K.W."/>
            <person name="Bonito G."/>
            <person name="Buee M."/>
            <person name="Carver A."/>
            <person name="Chen C."/>
            <person name="Cichocki N."/>
            <person name="Clum A."/>
            <person name="Culley D."/>
            <person name="Crous P.W."/>
            <person name="Fauchery L."/>
            <person name="Girlanda M."/>
            <person name="Hayes R."/>
            <person name="Keri Z."/>
            <person name="Labutti K."/>
            <person name="Lipzen A."/>
            <person name="Lombard V."/>
            <person name="Magnuson J."/>
            <person name="Maillard F."/>
            <person name="Morin E."/>
            <person name="Murat C."/>
            <person name="Nolan M."/>
            <person name="Ohm R."/>
            <person name="Pangilinan J."/>
            <person name="Pereira M."/>
            <person name="Perotto S."/>
            <person name="Peter M."/>
            <person name="Riley R."/>
            <person name="Sitrit Y."/>
            <person name="Stielow B."/>
            <person name="Szollosi G."/>
            <person name="Zifcakova L."/>
            <person name="Stursova M."/>
            <person name="Spatafora J.W."/>
            <person name="Tedersoo L."/>
            <person name="Vaario L.-M."/>
            <person name="Yamada A."/>
            <person name="Yan M."/>
            <person name="Wang P."/>
            <person name="Xu J."/>
            <person name="Bruns T."/>
            <person name="Baldrian P."/>
            <person name="Vilgalys R."/>
            <person name="Henrissat B."/>
            <person name="Grigoriev I.V."/>
            <person name="Hibbett D."/>
            <person name="Nagy L.G."/>
            <person name="Martin F.M."/>
        </authorList>
    </citation>
    <scope>NUCLEOTIDE SEQUENCE</scope>
    <source>
        <strain evidence="1">P2</strain>
    </source>
</reference>
<accession>A0ACB6Z045</accession>